<evidence type="ECO:0000259" key="1">
    <source>
        <dbReference type="Pfam" id="PF01507"/>
    </source>
</evidence>
<protein>
    <submittedName>
        <fullName evidence="2">DNA phosphorothioation system sulfurtransferase DndC</fullName>
    </submittedName>
</protein>
<dbReference type="InterPro" id="IPR014729">
    <property type="entry name" value="Rossmann-like_a/b/a_fold"/>
</dbReference>
<evidence type="ECO:0000313" key="3">
    <source>
        <dbReference type="Proteomes" id="UP001409585"/>
    </source>
</evidence>
<dbReference type="SUPFAM" id="SSF52402">
    <property type="entry name" value="Adenine nucleotide alpha hydrolases-like"/>
    <property type="match status" value="1"/>
</dbReference>
<dbReference type="AlphaFoldDB" id="A0AAV3U8V0"/>
<feature type="domain" description="Phosphoadenosine phosphosulphate reductase" evidence="1">
    <location>
        <begin position="44"/>
        <end position="228"/>
    </location>
</feature>
<comment type="caution">
    <text evidence="2">The sequence shown here is derived from an EMBL/GenBank/DDBJ whole genome shotgun (WGS) entry which is preliminary data.</text>
</comment>
<organism evidence="2 3">
    <name type="scientific">Halioxenophilus aromaticivorans</name>
    <dbReference type="NCBI Taxonomy" id="1306992"/>
    <lineage>
        <taxon>Bacteria</taxon>
        <taxon>Pseudomonadati</taxon>
        <taxon>Pseudomonadota</taxon>
        <taxon>Gammaproteobacteria</taxon>
        <taxon>Alteromonadales</taxon>
        <taxon>Alteromonadaceae</taxon>
        <taxon>Halioxenophilus</taxon>
    </lineage>
</organism>
<name>A0AAV3U8V0_9ALTE</name>
<keyword evidence="3" id="KW-1185">Reference proteome</keyword>
<dbReference type="GO" id="GO:0003824">
    <property type="term" value="F:catalytic activity"/>
    <property type="evidence" value="ECO:0007669"/>
    <property type="project" value="InterPro"/>
</dbReference>
<proteinExistence type="predicted"/>
<dbReference type="PANTHER" id="PTHR43196">
    <property type="entry name" value="SULFATE ADENYLYLTRANSFERASE SUBUNIT 2"/>
    <property type="match status" value="1"/>
</dbReference>
<dbReference type="NCBIfam" id="NF005316">
    <property type="entry name" value="PRK06850.1"/>
    <property type="match status" value="1"/>
</dbReference>
<dbReference type="Pfam" id="PF01507">
    <property type="entry name" value="PAPS_reduct"/>
    <property type="match status" value="1"/>
</dbReference>
<accession>A0AAV3U8V0</accession>
<sequence length="527" mass="59903">MSQKKTLYSSMDEMLEASEFAGRPAHDLVREIQELYLENEKPWVIGFSGGKDSTTVLSLVYVALTGLPATKRHKHIYVISSDTLVETPMVVDMINDSIEAINKNAEQQRLPISAHVVYPAWNETFWVNLLGKGYPAPTQNFRWCTERMKIDPVSAFIKDKIARFGEVIVVLGARSQESSSRAQVIAKHKIEGSSLSRHSSLPGAFTYMPIEDWTFDEVWMYLLGAPAPWGGDHFELFELYKDSSAGECPLVIDTNTPSCGNSRFGCWTCTVVTKDRAIEGLINSGEVWLKKLKSFRNKLFKTTLPENKNEFRNFKRRTGRIQYARGAIDNDNIAEIKTIPGPYLLEYRKQWLKELLTIEKNLIAEGRKIQLIHPEELHAIRKEWMFDPNEPDWSDELPKIYHSVYGEDLDWVEHDSGAFSQADADLIDELSAENGVPAELVMKLLELELSMDGLSRRKGLFNKIESLLKNDWGSMEDIQAAKAAATHTSDFKNKLKNELKADSTDLHLKSVYDEQLKALTKEYEALS</sequence>
<dbReference type="InterPro" id="IPR017598">
    <property type="entry name" value="SulphurTrfase_DndC"/>
</dbReference>
<evidence type="ECO:0000313" key="2">
    <source>
        <dbReference type="EMBL" id="GAA4958480.1"/>
    </source>
</evidence>
<dbReference type="EMBL" id="BAABLX010000076">
    <property type="protein sequence ID" value="GAA4958480.1"/>
    <property type="molecule type" value="Genomic_DNA"/>
</dbReference>
<dbReference type="PANTHER" id="PTHR43196:SF2">
    <property type="entry name" value="PHOSPHOADENOSINE PHOSPHOSULFATE REDUCTASE"/>
    <property type="match status" value="1"/>
</dbReference>
<gene>
    <name evidence="2" type="primary">dndC</name>
    <name evidence="2" type="ORF">GCM10025791_44010</name>
</gene>
<reference evidence="3" key="1">
    <citation type="journal article" date="2019" name="Int. J. Syst. Evol. Microbiol.">
        <title>The Global Catalogue of Microorganisms (GCM) 10K type strain sequencing project: providing services to taxonomists for standard genome sequencing and annotation.</title>
        <authorList>
            <consortium name="The Broad Institute Genomics Platform"/>
            <consortium name="The Broad Institute Genome Sequencing Center for Infectious Disease"/>
            <person name="Wu L."/>
            <person name="Ma J."/>
        </authorList>
    </citation>
    <scope>NUCLEOTIDE SEQUENCE [LARGE SCALE GENOMIC DNA]</scope>
    <source>
        <strain evidence="3">JCM 19134</strain>
    </source>
</reference>
<dbReference type="RefSeq" id="WP_345427381.1">
    <property type="nucleotide sequence ID" value="NZ_AP031496.1"/>
</dbReference>
<dbReference type="InterPro" id="IPR002500">
    <property type="entry name" value="PAPS_reduct_dom"/>
</dbReference>
<dbReference type="Proteomes" id="UP001409585">
    <property type="component" value="Unassembled WGS sequence"/>
</dbReference>
<dbReference type="InterPro" id="IPR050128">
    <property type="entry name" value="Sulfate_adenylyltrnsfr_sub2"/>
</dbReference>
<dbReference type="Gene3D" id="3.40.50.620">
    <property type="entry name" value="HUPs"/>
    <property type="match status" value="1"/>
</dbReference>
<dbReference type="NCBIfam" id="TIGR03183">
    <property type="entry name" value="DNA_S_dndC"/>
    <property type="match status" value="1"/>
</dbReference>